<dbReference type="PANTHER" id="PTHR31089:SF75">
    <property type="entry name" value="CYCLIC DOF FACTOR 2"/>
    <property type="match status" value="1"/>
</dbReference>
<evidence type="ECO:0000256" key="5">
    <source>
        <dbReference type="ARBA" id="ARBA00023125"/>
    </source>
</evidence>
<keyword evidence="7 8" id="KW-0539">Nucleus</keyword>
<feature type="compositionally biased region" description="Basic and acidic residues" evidence="9">
    <location>
        <begin position="416"/>
        <end position="427"/>
    </location>
</feature>
<keyword evidence="3" id="KW-0862">Zinc</keyword>
<evidence type="ECO:0000256" key="3">
    <source>
        <dbReference type="ARBA" id="ARBA00022833"/>
    </source>
</evidence>
<keyword evidence="1" id="KW-0479">Metal-binding</keyword>
<evidence type="ECO:0000256" key="4">
    <source>
        <dbReference type="ARBA" id="ARBA00023015"/>
    </source>
</evidence>
<keyword evidence="6" id="KW-0804">Transcription</keyword>
<evidence type="ECO:0000256" key="2">
    <source>
        <dbReference type="ARBA" id="ARBA00022771"/>
    </source>
</evidence>
<proteinExistence type="predicted"/>
<protein>
    <recommendedName>
        <fullName evidence="10">Dof-type domain-containing protein</fullName>
    </recommendedName>
</protein>
<evidence type="ECO:0000256" key="8">
    <source>
        <dbReference type="PROSITE-ProRule" id="PRU00071"/>
    </source>
</evidence>
<evidence type="ECO:0000313" key="12">
    <source>
        <dbReference type="Proteomes" id="UP001341840"/>
    </source>
</evidence>
<feature type="region of interest" description="Disordered" evidence="9">
    <location>
        <begin position="1"/>
        <end position="144"/>
    </location>
</feature>
<feature type="compositionally biased region" description="Polar residues" evidence="9">
    <location>
        <begin position="380"/>
        <end position="396"/>
    </location>
</feature>
<keyword evidence="2 8" id="KW-0863">Zinc-finger</keyword>
<feature type="domain" description="Dof-type" evidence="10">
    <location>
        <begin position="144"/>
        <end position="198"/>
    </location>
</feature>
<feature type="compositionally biased region" description="Polar residues" evidence="9">
    <location>
        <begin position="304"/>
        <end position="322"/>
    </location>
</feature>
<keyword evidence="4" id="KW-0805">Transcription regulation</keyword>
<sequence length="506" mass="54993">MSEVVAKDPAIKLFGKTIPVPEIPPGSGDLTGPSVLLSGDAADDSVDQNNASSTNSSSSSDAHELEEIDNKDTPGNKPTDGKKEEAAPTHSSEIANPDTGTGEESISPSTEKEAMALKTSKNEEEQSETSNSQDKTLKKPDKILPCPRCNSMDTKFCYYNNYNVNQPRHFCKNCQRYWTAGGTMRNVPVGAGRRKNKNSASHYRQITVPEAAMLQNNMKDLPNGVHHPPLMCNGTVLTFGSDAPLCESMASVLDLSEKAAQDYMRNGFAKPEELRIRVPGASGEKGDNQSNKSSVNSAKPMGGITNSGSQEKSMQNGHSFTQQIPYFPGPPWPLPWNPVQWNSSVPPPAFCAPGFAMPFYPATAYWGVSGAWNMPWLAQPSSPKAAATNSGPNSPTLGKHSREENMFKSNEPGGVNEDKQSKENHKEKCLWVPKTLRIDDPEEAAKSSIWTTLGIRHDKDDSVLGEGLFKPFPSKYHEKSHPMHASPVLQANPAALSRSLNFHETS</sequence>
<organism evidence="11 12">
    <name type="scientific">Stylosanthes scabra</name>
    <dbReference type="NCBI Taxonomy" id="79078"/>
    <lineage>
        <taxon>Eukaryota</taxon>
        <taxon>Viridiplantae</taxon>
        <taxon>Streptophyta</taxon>
        <taxon>Embryophyta</taxon>
        <taxon>Tracheophyta</taxon>
        <taxon>Spermatophyta</taxon>
        <taxon>Magnoliopsida</taxon>
        <taxon>eudicotyledons</taxon>
        <taxon>Gunneridae</taxon>
        <taxon>Pentapetalae</taxon>
        <taxon>rosids</taxon>
        <taxon>fabids</taxon>
        <taxon>Fabales</taxon>
        <taxon>Fabaceae</taxon>
        <taxon>Papilionoideae</taxon>
        <taxon>50 kb inversion clade</taxon>
        <taxon>dalbergioids sensu lato</taxon>
        <taxon>Dalbergieae</taxon>
        <taxon>Pterocarpus clade</taxon>
        <taxon>Stylosanthes</taxon>
    </lineage>
</organism>
<dbReference type="PROSITE" id="PS50884">
    <property type="entry name" value="ZF_DOF_2"/>
    <property type="match status" value="1"/>
</dbReference>
<feature type="compositionally biased region" description="Polar residues" evidence="9">
    <location>
        <begin position="89"/>
        <end position="109"/>
    </location>
</feature>
<feature type="compositionally biased region" description="Basic and acidic residues" evidence="9">
    <location>
        <begin position="61"/>
        <end position="87"/>
    </location>
</feature>
<dbReference type="InterPro" id="IPR045174">
    <property type="entry name" value="Dof"/>
</dbReference>
<dbReference type="PANTHER" id="PTHR31089">
    <property type="entry name" value="CYCLIC DOF FACTOR 2"/>
    <property type="match status" value="1"/>
</dbReference>
<comment type="subcellular location">
    <subcellularLocation>
        <location evidence="8">Nucleus</location>
    </subcellularLocation>
</comment>
<feature type="compositionally biased region" description="Basic and acidic residues" evidence="9">
    <location>
        <begin position="110"/>
        <end position="124"/>
    </location>
</feature>
<feature type="region of interest" description="Disordered" evidence="9">
    <location>
        <begin position="279"/>
        <end position="322"/>
    </location>
</feature>
<feature type="region of interest" description="Disordered" evidence="9">
    <location>
        <begin position="380"/>
        <end position="427"/>
    </location>
</feature>
<dbReference type="PROSITE" id="PS01361">
    <property type="entry name" value="ZF_DOF_1"/>
    <property type="match status" value="1"/>
</dbReference>
<evidence type="ECO:0000256" key="1">
    <source>
        <dbReference type="ARBA" id="ARBA00022723"/>
    </source>
</evidence>
<evidence type="ECO:0000256" key="9">
    <source>
        <dbReference type="SAM" id="MobiDB-lite"/>
    </source>
</evidence>
<dbReference type="EMBL" id="JASCZI010061484">
    <property type="protein sequence ID" value="MED6138820.1"/>
    <property type="molecule type" value="Genomic_DNA"/>
</dbReference>
<feature type="compositionally biased region" description="Basic and acidic residues" evidence="9">
    <location>
        <begin position="1"/>
        <end position="10"/>
    </location>
</feature>
<evidence type="ECO:0000256" key="6">
    <source>
        <dbReference type="ARBA" id="ARBA00023163"/>
    </source>
</evidence>
<dbReference type="Proteomes" id="UP001341840">
    <property type="component" value="Unassembled WGS sequence"/>
</dbReference>
<evidence type="ECO:0000259" key="10">
    <source>
        <dbReference type="PROSITE" id="PS50884"/>
    </source>
</evidence>
<gene>
    <name evidence="11" type="ORF">PIB30_078093</name>
</gene>
<comment type="caution">
    <text evidence="11">The sequence shown here is derived from an EMBL/GenBank/DDBJ whole genome shotgun (WGS) entry which is preliminary data.</text>
</comment>
<keyword evidence="12" id="KW-1185">Reference proteome</keyword>
<name>A0ABU6SRE7_9FABA</name>
<dbReference type="Pfam" id="PF02701">
    <property type="entry name" value="Zn_ribbon_Dof"/>
    <property type="match status" value="1"/>
</dbReference>
<keyword evidence="5 8" id="KW-0238">DNA-binding</keyword>
<feature type="compositionally biased region" description="Low complexity" evidence="9">
    <location>
        <begin position="49"/>
        <end position="60"/>
    </location>
</feature>
<evidence type="ECO:0000313" key="11">
    <source>
        <dbReference type="EMBL" id="MED6138820.1"/>
    </source>
</evidence>
<evidence type="ECO:0000256" key="7">
    <source>
        <dbReference type="ARBA" id="ARBA00023242"/>
    </source>
</evidence>
<accession>A0ABU6SRE7</accession>
<feature type="compositionally biased region" description="Polar residues" evidence="9">
    <location>
        <begin position="288"/>
        <end position="297"/>
    </location>
</feature>
<reference evidence="11 12" key="1">
    <citation type="journal article" date="2023" name="Plants (Basel)">
        <title>Bridging the Gap: Combining Genomics and Transcriptomics Approaches to Understand Stylosanthes scabra, an Orphan Legume from the Brazilian Caatinga.</title>
        <authorList>
            <person name="Ferreira-Neto J.R.C."/>
            <person name="da Silva M.D."/>
            <person name="Binneck E."/>
            <person name="de Melo N.F."/>
            <person name="da Silva R.H."/>
            <person name="de Melo A.L.T.M."/>
            <person name="Pandolfi V."/>
            <person name="Bustamante F.O."/>
            <person name="Brasileiro-Vidal A.C."/>
            <person name="Benko-Iseppon A.M."/>
        </authorList>
    </citation>
    <scope>NUCLEOTIDE SEQUENCE [LARGE SCALE GENOMIC DNA]</scope>
    <source>
        <tissue evidence="11">Leaves</tissue>
    </source>
</reference>
<dbReference type="InterPro" id="IPR003851">
    <property type="entry name" value="Znf_Dof"/>
</dbReference>